<dbReference type="EMBL" id="VORO01000001">
    <property type="protein sequence ID" value="TXD91081.1"/>
    <property type="molecule type" value="Genomic_DNA"/>
</dbReference>
<dbReference type="RefSeq" id="WP_147084543.1">
    <property type="nucleotide sequence ID" value="NZ_VORM01000003.1"/>
</dbReference>
<protein>
    <submittedName>
        <fullName evidence="1">Uncharacterized protein</fullName>
    </submittedName>
</protein>
<gene>
    <name evidence="1" type="ORF">ESY86_00340</name>
</gene>
<organism evidence="1 2">
    <name type="scientific">Subsaximicrobium wynnwilliamsii</name>
    <dbReference type="NCBI Taxonomy" id="291179"/>
    <lineage>
        <taxon>Bacteria</taxon>
        <taxon>Pseudomonadati</taxon>
        <taxon>Bacteroidota</taxon>
        <taxon>Flavobacteriia</taxon>
        <taxon>Flavobacteriales</taxon>
        <taxon>Flavobacteriaceae</taxon>
        <taxon>Subsaximicrobium</taxon>
    </lineage>
</organism>
<evidence type="ECO:0000313" key="1">
    <source>
        <dbReference type="EMBL" id="TXD91081.1"/>
    </source>
</evidence>
<keyword evidence="2" id="KW-1185">Reference proteome</keyword>
<evidence type="ECO:0000313" key="2">
    <source>
        <dbReference type="Proteomes" id="UP000321578"/>
    </source>
</evidence>
<dbReference type="AlphaFoldDB" id="A0A5C6ZP41"/>
<accession>A0A5C6ZP41</accession>
<dbReference type="Proteomes" id="UP000321578">
    <property type="component" value="Unassembled WGS sequence"/>
</dbReference>
<reference evidence="1 2" key="1">
    <citation type="submission" date="2019-08" db="EMBL/GenBank/DDBJ databases">
        <title>Genomes of Subsaximicrobium wynnwilliamsii strains.</title>
        <authorList>
            <person name="Bowman J.P."/>
        </authorList>
    </citation>
    <scope>NUCLEOTIDE SEQUENCE [LARGE SCALE GENOMIC DNA]</scope>
    <source>
        <strain evidence="1 2">2-80-2</strain>
    </source>
</reference>
<name>A0A5C6ZP41_9FLAO</name>
<sequence length="87" mass="10056">MKKKNIIKDTLVNGKIKNGMFLLDNKKSKIYGIPYLLGGYDIKKQRIGVTNKNNLITNISVAKQSLLLFVIGRNYNLNLSYEYERME</sequence>
<proteinExistence type="predicted"/>
<comment type="caution">
    <text evidence="1">The sequence shown here is derived from an EMBL/GenBank/DDBJ whole genome shotgun (WGS) entry which is preliminary data.</text>
</comment>
<dbReference type="OrthoDB" id="756944at2"/>